<evidence type="ECO:0000313" key="10">
    <source>
        <dbReference type="Proteomes" id="UP000626109"/>
    </source>
</evidence>
<evidence type="ECO:0000256" key="7">
    <source>
        <dbReference type="SAM" id="MobiDB-lite"/>
    </source>
</evidence>
<dbReference type="InterPro" id="IPR050164">
    <property type="entry name" value="Peptidase_C19"/>
</dbReference>
<evidence type="ECO:0000256" key="3">
    <source>
        <dbReference type="ARBA" id="ARBA00022670"/>
    </source>
</evidence>
<dbReference type="GO" id="GO:0005829">
    <property type="term" value="C:cytosol"/>
    <property type="evidence" value="ECO:0007669"/>
    <property type="project" value="TreeGrafter"/>
</dbReference>
<evidence type="ECO:0000256" key="2">
    <source>
        <dbReference type="ARBA" id="ARBA00012759"/>
    </source>
</evidence>
<evidence type="ECO:0000256" key="1">
    <source>
        <dbReference type="ARBA" id="ARBA00000707"/>
    </source>
</evidence>
<dbReference type="GO" id="GO:0005634">
    <property type="term" value="C:nucleus"/>
    <property type="evidence" value="ECO:0007669"/>
    <property type="project" value="TreeGrafter"/>
</dbReference>
<keyword evidence="3" id="KW-0645">Protease</keyword>
<dbReference type="GO" id="GO:0016579">
    <property type="term" value="P:protein deubiquitination"/>
    <property type="evidence" value="ECO:0007669"/>
    <property type="project" value="InterPro"/>
</dbReference>
<evidence type="ECO:0000313" key="9">
    <source>
        <dbReference type="EMBL" id="CAE8732063.1"/>
    </source>
</evidence>
<keyword evidence="4" id="KW-0833">Ubl conjugation pathway</keyword>
<reference evidence="9" key="1">
    <citation type="submission" date="2021-02" db="EMBL/GenBank/DDBJ databases">
        <authorList>
            <person name="Dougan E. K."/>
            <person name="Rhodes N."/>
            <person name="Thang M."/>
            <person name="Chan C."/>
        </authorList>
    </citation>
    <scope>NUCLEOTIDE SEQUENCE</scope>
</reference>
<protein>
    <recommendedName>
        <fullName evidence="2">ubiquitinyl hydrolase 1</fullName>
        <ecNumber evidence="2">3.4.19.12</ecNumber>
    </recommendedName>
</protein>
<accession>A0A813LKT0</accession>
<dbReference type="Pfam" id="PF00443">
    <property type="entry name" value="UCH"/>
    <property type="match status" value="1"/>
</dbReference>
<comment type="catalytic activity">
    <reaction evidence="1">
        <text>Thiol-dependent hydrolysis of ester, thioester, amide, peptide and isopeptide bonds formed by the C-terminal Gly of ubiquitin (a 76-residue protein attached to proteins as an intracellular targeting signal).</text>
        <dbReference type="EC" id="3.4.19.12"/>
    </reaction>
</comment>
<dbReference type="GO" id="GO:0004843">
    <property type="term" value="F:cysteine-type deubiquitinase activity"/>
    <property type="evidence" value="ECO:0007669"/>
    <property type="project" value="UniProtKB-EC"/>
</dbReference>
<comment type="caution">
    <text evidence="9">The sequence shown here is derived from an EMBL/GenBank/DDBJ whole genome shotgun (WGS) entry which is preliminary data.</text>
</comment>
<proteinExistence type="predicted"/>
<dbReference type="Gene3D" id="3.90.70.10">
    <property type="entry name" value="Cysteine proteinases"/>
    <property type="match status" value="1"/>
</dbReference>
<evidence type="ECO:0000256" key="4">
    <source>
        <dbReference type="ARBA" id="ARBA00022786"/>
    </source>
</evidence>
<sequence length="531" mass="58558">MSRPPGPPMKAGPPGKAPPPKAKAKPPGPPPPPGLRPAGAPARIGGAGPPPPPGRTFGQPQADVSGPKLRPLFWQAVAQVPPQSVWGSLAPPAPFDHAVLERRFALGEPRPVGLRKGTAGTNSNSSLNGEEPRKRIRVLDDRTSQMLAIAFKKLPPPERFSAVVDEMEDFPEGLPSEALALLTLVKSQTAEDDSLVIVGGFEALKRFGFARRIEASRLRSVSELPLLSHCATNDPDRPFYTGMVRLCREFHSRKETSSISEPCNVLAMQQVSSIISRWQSIGAQQDAGEFLFYMLNGMHEECKWKGANSGEKPTEGNDSEGDDWAEVGKCNRKVDVRSAGVHEDSPVVRIFGGLLRSSVRSKNAKADSVSLEPFNHLILDISSQEVDSVRAALEAYCGAEAVNEGLAIKRLQFQVMPKVLILNLKRFSYNKDSGRPEKIKKPVRYDETLRLAKEWLVDDMDPVDYQLTAVICHHGDSVNGGHYNAAVRYNSEWFMYDDSLVRQMEIREVMNQHFTAYLLVYLCNEKVEIRP</sequence>
<gene>
    <name evidence="9" type="ORF">PGLA2088_LOCUS46247</name>
</gene>
<dbReference type="InterPro" id="IPR018200">
    <property type="entry name" value="USP_CS"/>
</dbReference>
<dbReference type="Proteomes" id="UP000626109">
    <property type="component" value="Unassembled WGS sequence"/>
</dbReference>
<dbReference type="PANTHER" id="PTHR24006:SF687">
    <property type="entry name" value="UBIQUITIN CARBOXYL-TERMINAL HYDROLASE 10"/>
    <property type="match status" value="1"/>
</dbReference>
<feature type="compositionally biased region" description="Pro residues" evidence="7">
    <location>
        <begin position="1"/>
        <end position="35"/>
    </location>
</feature>
<dbReference type="AlphaFoldDB" id="A0A813LKT0"/>
<dbReference type="InterPro" id="IPR042201">
    <property type="entry name" value="FH2_Formin_sf"/>
</dbReference>
<evidence type="ECO:0000259" key="8">
    <source>
        <dbReference type="PROSITE" id="PS50235"/>
    </source>
</evidence>
<dbReference type="CDD" id="cd02257">
    <property type="entry name" value="Peptidase_C19"/>
    <property type="match status" value="1"/>
</dbReference>
<evidence type="ECO:0000256" key="6">
    <source>
        <dbReference type="ARBA" id="ARBA00022807"/>
    </source>
</evidence>
<dbReference type="InterPro" id="IPR001394">
    <property type="entry name" value="Peptidase_C19_UCH"/>
</dbReference>
<dbReference type="PANTHER" id="PTHR24006">
    <property type="entry name" value="UBIQUITIN CARBOXYL-TERMINAL HYDROLASE"/>
    <property type="match status" value="1"/>
</dbReference>
<keyword evidence="6" id="KW-0788">Thiol protease</keyword>
<dbReference type="InterPro" id="IPR028889">
    <property type="entry name" value="USP"/>
</dbReference>
<dbReference type="EC" id="3.4.19.12" evidence="2"/>
<dbReference type="SUPFAM" id="SSF54001">
    <property type="entry name" value="Cysteine proteinases"/>
    <property type="match status" value="1"/>
</dbReference>
<evidence type="ECO:0000256" key="5">
    <source>
        <dbReference type="ARBA" id="ARBA00022801"/>
    </source>
</evidence>
<feature type="domain" description="USP" evidence="8">
    <location>
        <begin position="202"/>
        <end position="524"/>
    </location>
</feature>
<feature type="region of interest" description="Disordered" evidence="7">
    <location>
        <begin position="1"/>
        <end position="66"/>
    </location>
</feature>
<organism evidence="9 10">
    <name type="scientific">Polarella glacialis</name>
    <name type="common">Dinoflagellate</name>
    <dbReference type="NCBI Taxonomy" id="89957"/>
    <lineage>
        <taxon>Eukaryota</taxon>
        <taxon>Sar</taxon>
        <taxon>Alveolata</taxon>
        <taxon>Dinophyceae</taxon>
        <taxon>Suessiales</taxon>
        <taxon>Suessiaceae</taxon>
        <taxon>Polarella</taxon>
    </lineage>
</organism>
<dbReference type="Gene3D" id="1.20.58.2220">
    <property type="entry name" value="Formin, FH2 domain"/>
    <property type="match status" value="1"/>
</dbReference>
<dbReference type="GO" id="GO:0006508">
    <property type="term" value="P:proteolysis"/>
    <property type="evidence" value="ECO:0007669"/>
    <property type="project" value="UniProtKB-KW"/>
</dbReference>
<dbReference type="SUPFAM" id="SSF101447">
    <property type="entry name" value="Formin homology 2 domain (FH2 domain)"/>
    <property type="match status" value="1"/>
</dbReference>
<feature type="region of interest" description="Disordered" evidence="7">
    <location>
        <begin position="110"/>
        <end position="133"/>
    </location>
</feature>
<keyword evidence="5" id="KW-0378">Hydrolase</keyword>
<dbReference type="PROSITE" id="PS00973">
    <property type="entry name" value="USP_2"/>
    <property type="match status" value="1"/>
</dbReference>
<dbReference type="EMBL" id="CAJNNW010036108">
    <property type="protein sequence ID" value="CAE8732063.1"/>
    <property type="molecule type" value="Genomic_DNA"/>
</dbReference>
<feature type="compositionally biased region" description="Polar residues" evidence="7">
    <location>
        <begin position="119"/>
        <end position="128"/>
    </location>
</feature>
<dbReference type="InterPro" id="IPR038765">
    <property type="entry name" value="Papain-like_cys_pep_sf"/>
</dbReference>
<dbReference type="PROSITE" id="PS50235">
    <property type="entry name" value="USP_3"/>
    <property type="match status" value="1"/>
</dbReference>
<name>A0A813LKT0_POLGL</name>